<evidence type="ECO:0000313" key="2">
    <source>
        <dbReference type="Proteomes" id="UP000887013"/>
    </source>
</evidence>
<gene>
    <name evidence="1" type="ORF">NPIL_346661</name>
</gene>
<proteinExistence type="predicted"/>
<reference evidence="1" key="1">
    <citation type="submission" date="2020-08" db="EMBL/GenBank/DDBJ databases">
        <title>Multicomponent nature underlies the extraordinary mechanical properties of spider dragline silk.</title>
        <authorList>
            <person name="Kono N."/>
            <person name="Nakamura H."/>
            <person name="Mori M."/>
            <person name="Yoshida Y."/>
            <person name="Ohtoshi R."/>
            <person name="Malay A.D."/>
            <person name="Moran D.A.P."/>
            <person name="Tomita M."/>
            <person name="Numata K."/>
            <person name="Arakawa K."/>
        </authorList>
    </citation>
    <scope>NUCLEOTIDE SEQUENCE</scope>
</reference>
<dbReference type="EMBL" id="BMAW01098640">
    <property type="protein sequence ID" value="GFS85873.1"/>
    <property type="molecule type" value="Genomic_DNA"/>
</dbReference>
<sequence length="93" mass="10550">MIMSRVDIGVDQTLCHTPANTTRPPGIQRVPCAHPLTKIVSFYVDLGINRNQTINMTPSLRCISMQHKDEYGEIFAQFNSSCRFYIYKKGNVA</sequence>
<dbReference type="Proteomes" id="UP000887013">
    <property type="component" value="Unassembled WGS sequence"/>
</dbReference>
<dbReference type="AlphaFoldDB" id="A0A8X6MZU4"/>
<keyword evidence="2" id="KW-1185">Reference proteome</keyword>
<protein>
    <submittedName>
        <fullName evidence="1">Uncharacterized protein</fullName>
    </submittedName>
</protein>
<evidence type="ECO:0000313" key="1">
    <source>
        <dbReference type="EMBL" id="GFS85873.1"/>
    </source>
</evidence>
<comment type="caution">
    <text evidence="1">The sequence shown here is derived from an EMBL/GenBank/DDBJ whole genome shotgun (WGS) entry which is preliminary data.</text>
</comment>
<organism evidence="1 2">
    <name type="scientific">Nephila pilipes</name>
    <name type="common">Giant wood spider</name>
    <name type="synonym">Nephila maculata</name>
    <dbReference type="NCBI Taxonomy" id="299642"/>
    <lineage>
        <taxon>Eukaryota</taxon>
        <taxon>Metazoa</taxon>
        <taxon>Ecdysozoa</taxon>
        <taxon>Arthropoda</taxon>
        <taxon>Chelicerata</taxon>
        <taxon>Arachnida</taxon>
        <taxon>Araneae</taxon>
        <taxon>Araneomorphae</taxon>
        <taxon>Entelegynae</taxon>
        <taxon>Araneoidea</taxon>
        <taxon>Nephilidae</taxon>
        <taxon>Nephila</taxon>
    </lineage>
</organism>
<name>A0A8X6MZU4_NEPPI</name>
<accession>A0A8X6MZU4</accession>